<dbReference type="InterPro" id="IPR048020">
    <property type="entry name" value="Transpos_IS3"/>
</dbReference>
<comment type="caution">
    <text evidence="3">The sequence shown here is derived from an EMBL/GenBank/DDBJ whole genome shotgun (WGS) entry which is preliminary data.</text>
</comment>
<dbReference type="Pfam" id="PF01527">
    <property type="entry name" value="HTH_Tnp_1"/>
    <property type="match status" value="1"/>
</dbReference>
<dbReference type="InterPro" id="IPR012337">
    <property type="entry name" value="RNaseH-like_sf"/>
</dbReference>
<dbReference type="PANTHER" id="PTHR47515">
    <property type="entry name" value="LOW CALCIUM RESPONSE LOCUS PROTEIN T"/>
    <property type="match status" value="1"/>
</dbReference>
<dbReference type="GO" id="GO:0006313">
    <property type="term" value="P:DNA transposition"/>
    <property type="evidence" value="ECO:0007669"/>
    <property type="project" value="InterPro"/>
</dbReference>
<dbReference type="SUPFAM" id="SSF46689">
    <property type="entry name" value="Homeodomain-like"/>
    <property type="match status" value="1"/>
</dbReference>
<dbReference type="SUPFAM" id="SSF53098">
    <property type="entry name" value="Ribonuclease H-like"/>
    <property type="match status" value="1"/>
</dbReference>
<dbReference type="PANTHER" id="PTHR47515:SF1">
    <property type="entry name" value="BLR2054 PROTEIN"/>
    <property type="match status" value="1"/>
</dbReference>
<evidence type="ECO:0000256" key="1">
    <source>
        <dbReference type="SAM" id="MobiDB-lite"/>
    </source>
</evidence>
<dbReference type="GO" id="GO:0003677">
    <property type="term" value="F:DNA binding"/>
    <property type="evidence" value="ECO:0007669"/>
    <property type="project" value="InterPro"/>
</dbReference>
<dbReference type="InterPro" id="IPR036397">
    <property type="entry name" value="RNaseH_sf"/>
</dbReference>
<dbReference type="EMBL" id="JAAXEP010000012">
    <property type="protein sequence ID" value="MBY5630914.1"/>
    <property type="molecule type" value="Genomic_DNA"/>
</dbReference>
<dbReference type="Proteomes" id="UP000825699">
    <property type="component" value="Unassembled WGS sequence"/>
</dbReference>
<organism evidence="3 4">
    <name type="scientific">Rhizobium leguminosarum</name>
    <dbReference type="NCBI Taxonomy" id="384"/>
    <lineage>
        <taxon>Bacteria</taxon>
        <taxon>Pseudomonadati</taxon>
        <taxon>Pseudomonadota</taxon>
        <taxon>Alphaproteobacteria</taxon>
        <taxon>Hyphomicrobiales</taxon>
        <taxon>Rhizobiaceae</taxon>
        <taxon>Rhizobium/Agrobacterium group</taxon>
        <taxon>Rhizobium</taxon>
    </lineage>
</organism>
<dbReference type="Pfam" id="PF13683">
    <property type="entry name" value="rve_3"/>
    <property type="match status" value="1"/>
</dbReference>
<sequence>MKRNRFTDEQIIGILKEHEAGTPVSELCRKHGDSDASIYKWKAKFGGMEVSEAKRLKTLEDENTKLKRLLADAMLDNAALKDLFGKEVVTPAAKRKAVAHLMSHHEMSERRACKAIGFCRMTVRYQTRRDDDHELRERMKALAHERRRFGYRRIHVLLRREGHLVNHKKLFRLYREEKLTVRKRGGRKRAIGTRAPMLVPMVANDRWSLDFVSDQFTNGRRLRILTVVDDCTRECLALVADTSLSGLRVARELDRIIEERGKPRMIVSGNGSEFTSNAILQWADRTKVDWHYIAPGKPIQNAFIESFNGRLRDEFLNETLFSSLAHARSALSNWRSDYNDQRPHSGLGWLTPAEFAQTLNPRRDAVLRSRNGSAPQPAATEPTTATKNRWSELKTG</sequence>
<dbReference type="NCBIfam" id="NF033516">
    <property type="entry name" value="transpos_IS3"/>
    <property type="match status" value="1"/>
</dbReference>
<gene>
    <name evidence="3" type="ORF">HFO42_22840</name>
</gene>
<dbReference type="PROSITE" id="PS50994">
    <property type="entry name" value="INTEGRASE"/>
    <property type="match status" value="1"/>
</dbReference>
<reference evidence="3" key="1">
    <citation type="submission" date="2020-04" db="EMBL/GenBank/DDBJ databases">
        <title>Global-level population genomics supports evidence of horizontal gene transfer on evolution of Rhizobia in Lentils.</title>
        <authorList>
            <person name="Gai Y."/>
            <person name="Cook D."/>
            <person name="Riely B."/>
        </authorList>
    </citation>
    <scope>NUCLEOTIDE SEQUENCE</scope>
    <source>
        <strain evidence="3">Derici101B</strain>
    </source>
</reference>
<name>A0AAJ1ABR8_RHILE</name>
<feature type="domain" description="Integrase catalytic" evidence="2">
    <location>
        <begin position="196"/>
        <end position="360"/>
    </location>
</feature>
<dbReference type="GO" id="GO:0015074">
    <property type="term" value="P:DNA integration"/>
    <property type="evidence" value="ECO:0007669"/>
    <property type="project" value="InterPro"/>
</dbReference>
<evidence type="ECO:0000259" key="2">
    <source>
        <dbReference type="PROSITE" id="PS50994"/>
    </source>
</evidence>
<dbReference type="InterPro" id="IPR025948">
    <property type="entry name" value="HTH-like_dom"/>
</dbReference>
<feature type="region of interest" description="Disordered" evidence="1">
    <location>
        <begin position="368"/>
        <end position="396"/>
    </location>
</feature>
<dbReference type="InterPro" id="IPR009057">
    <property type="entry name" value="Homeodomain-like_sf"/>
</dbReference>
<dbReference type="GO" id="GO:0004803">
    <property type="term" value="F:transposase activity"/>
    <property type="evidence" value="ECO:0007669"/>
    <property type="project" value="InterPro"/>
</dbReference>
<dbReference type="AlphaFoldDB" id="A0AAJ1ABR8"/>
<evidence type="ECO:0000313" key="3">
    <source>
        <dbReference type="EMBL" id="MBY5630914.1"/>
    </source>
</evidence>
<proteinExistence type="predicted"/>
<dbReference type="RefSeq" id="WP_222260447.1">
    <property type="nucleotide sequence ID" value="NZ_JAAXEB010000005.1"/>
</dbReference>
<dbReference type="Gene3D" id="3.30.420.10">
    <property type="entry name" value="Ribonuclease H-like superfamily/Ribonuclease H"/>
    <property type="match status" value="1"/>
</dbReference>
<dbReference type="InterPro" id="IPR002514">
    <property type="entry name" value="Transposase_8"/>
</dbReference>
<evidence type="ECO:0000313" key="4">
    <source>
        <dbReference type="Proteomes" id="UP000825699"/>
    </source>
</evidence>
<dbReference type="Pfam" id="PF13276">
    <property type="entry name" value="HTH_21"/>
    <property type="match status" value="1"/>
</dbReference>
<accession>A0AAJ1ABR8</accession>
<protein>
    <submittedName>
        <fullName evidence="3">IS3 family transposase</fullName>
    </submittedName>
</protein>
<feature type="compositionally biased region" description="Low complexity" evidence="1">
    <location>
        <begin position="374"/>
        <end position="386"/>
    </location>
</feature>
<dbReference type="InterPro" id="IPR001584">
    <property type="entry name" value="Integrase_cat-core"/>
</dbReference>